<dbReference type="RefSeq" id="XP_013386511.1">
    <property type="nucleotide sequence ID" value="XM_013531057.1"/>
</dbReference>
<evidence type="ECO:0000313" key="4">
    <source>
        <dbReference type="RefSeq" id="XP_013386512.1"/>
    </source>
</evidence>
<dbReference type="KEGG" id="lak:106156001"/>
<evidence type="ECO:0000256" key="1">
    <source>
        <dbReference type="SAM" id="Phobius"/>
    </source>
</evidence>
<dbReference type="RefSeq" id="XP_013386513.1">
    <property type="nucleotide sequence ID" value="XM_013531059.1"/>
</dbReference>
<keyword evidence="1" id="KW-0472">Membrane</keyword>
<proteinExistence type="predicted"/>
<dbReference type="AlphaFoldDB" id="A0A1S3HM07"/>
<dbReference type="OrthoDB" id="9981310at2759"/>
<accession>A0A1S3HM07</accession>
<protein>
    <submittedName>
        <fullName evidence="3 4">Uncharacterized protein LOC106156001</fullName>
    </submittedName>
</protein>
<organism evidence="2 3">
    <name type="scientific">Lingula anatina</name>
    <name type="common">Brachiopod</name>
    <name type="synonym">Lingula unguis</name>
    <dbReference type="NCBI Taxonomy" id="7574"/>
    <lineage>
        <taxon>Eukaryota</taxon>
        <taxon>Metazoa</taxon>
        <taxon>Spiralia</taxon>
        <taxon>Lophotrochozoa</taxon>
        <taxon>Brachiopoda</taxon>
        <taxon>Linguliformea</taxon>
        <taxon>Lingulata</taxon>
        <taxon>Lingulida</taxon>
        <taxon>Linguloidea</taxon>
        <taxon>Lingulidae</taxon>
        <taxon>Lingula</taxon>
    </lineage>
</organism>
<keyword evidence="2" id="KW-1185">Reference proteome</keyword>
<sequence>MGTNKKFIYVLALLLTIVTGSVWRFLWVNKGVLVNLSSRMQSIGVWKSIQQNPQRLLSAISDDHNELPESVNLTFEHGYVVFRPRNYSQTTGKRFVYLIQSPSKGVIKGLQETKERDVIWMTFGDMSGDIYAPGTSHLSGRNVLLQHAVNLAAQMKDGGYLYYILLDDDVELSVRTDGQVNWKAWSKMASDPYQRFEEFLMHYQPAVGYVRYQDMSRQFVNKQEPVNLNWDFDECLNAFHKDTLSFLIPYDLHLDYESWWYGGWITRQLISMLYHSYRMQCNSLHVTNHISDRPISKNRYKKFFDYEKPRDYISSALLTKTKARPARANTLIQALLKGTTSLSSPGTLQPGPSVRIPGQPKLKGNHSHLVTPDFILQHWDPTHPMIRKKLTWLQTPEILKILGLDNRRLQPFTPDTLYCTAPNTFSLTIGP</sequence>
<evidence type="ECO:0000313" key="5">
    <source>
        <dbReference type="RefSeq" id="XP_013386513.1"/>
    </source>
</evidence>
<keyword evidence="1" id="KW-0812">Transmembrane</keyword>
<keyword evidence="1" id="KW-1133">Transmembrane helix</keyword>
<dbReference type="RefSeq" id="XP_013386512.1">
    <property type="nucleotide sequence ID" value="XM_013531058.1"/>
</dbReference>
<reference evidence="3 4" key="1">
    <citation type="submission" date="2025-04" db="UniProtKB">
        <authorList>
            <consortium name="RefSeq"/>
        </authorList>
    </citation>
    <scope>IDENTIFICATION</scope>
    <source>
        <tissue evidence="3 4">Gonads</tissue>
    </source>
</reference>
<gene>
    <name evidence="3 4 5" type="primary">LOC106156001</name>
</gene>
<name>A0A1S3HM07_LINAN</name>
<feature type="transmembrane region" description="Helical" evidence="1">
    <location>
        <begin position="7"/>
        <end position="27"/>
    </location>
</feature>
<dbReference type="GeneID" id="106156001"/>
<dbReference type="Proteomes" id="UP000085678">
    <property type="component" value="Unplaced"/>
</dbReference>
<evidence type="ECO:0000313" key="2">
    <source>
        <dbReference type="Proteomes" id="UP000085678"/>
    </source>
</evidence>
<evidence type="ECO:0000313" key="3">
    <source>
        <dbReference type="RefSeq" id="XP_013386511.1"/>
    </source>
</evidence>